<dbReference type="InterPro" id="IPR036390">
    <property type="entry name" value="WH_DNA-bd_sf"/>
</dbReference>
<sequence>MEISARAEYAIRAMLMLAEAHAAGTAAMPAQELAQRQQLPAKFLEVVLGQLRRGGLVVSRRGAAGGYRLASQAQEITIGAVIRTVEGPLAGIRGQRPSDTAYTGAAEHLPVVWVALRSAMRRVLDEVTLADVLTGGFPEHVRAFAEEPGAWTDRWPIEGGRSQG</sequence>
<protein>
    <submittedName>
        <fullName evidence="2">Transcriptional regulator of sulfate adenylyltransferase, Rrf2 family</fullName>
    </submittedName>
</protein>
<name>M2XDS7_9MICC</name>
<evidence type="ECO:0000313" key="3">
    <source>
        <dbReference type="Proteomes" id="UP000009877"/>
    </source>
</evidence>
<dbReference type="PANTHER" id="PTHR33221:SF5">
    <property type="entry name" value="HTH-TYPE TRANSCRIPTIONAL REGULATOR ISCR"/>
    <property type="match status" value="1"/>
</dbReference>
<evidence type="ECO:0000256" key="1">
    <source>
        <dbReference type="ARBA" id="ARBA00023125"/>
    </source>
</evidence>
<reference evidence="2 3" key="1">
    <citation type="journal article" date="2014" name="Genome Announc.">
        <title>Draft Genome Sequence of Kocuria palustris PEL.</title>
        <authorList>
            <person name="Sharma G."/>
            <person name="Khatri I."/>
            <person name="Subramanian S."/>
        </authorList>
    </citation>
    <scope>NUCLEOTIDE SEQUENCE [LARGE SCALE GENOMIC DNA]</scope>
    <source>
        <strain evidence="2 3">PEL</strain>
    </source>
</reference>
<dbReference type="InterPro" id="IPR000944">
    <property type="entry name" value="Tscrpt_reg_Rrf2"/>
</dbReference>
<gene>
    <name evidence="2" type="ORF">C884_01764</name>
</gene>
<dbReference type="GeneID" id="93315724"/>
<dbReference type="STRING" id="71999.KPaMU14_10325"/>
<dbReference type="Proteomes" id="UP000009877">
    <property type="component" value="Unassembled WGS sequence"/>
</dbReference>
<evidence type="ECO:0000313" key="2">
    <source>
        <dbReference type="EMBL" id="EME37256.1"/>
    </source>
</evidence>
<dbReference type="PANTHER" id="PTHR33221">
    <property type="entry name" value="WINGED HELIX-TURN-HELIX TRANSCRIPTIONAL REGULATOR, RRF2 FAMILY"/>
    <property type="match status" value="1"/>
</dbReference>
<keyword evidence="2" id="KW-0548">Nucleotidyltransferase</keyword>
<comment type="caution">
    <text evidence="2">The sequence shown here is derived from an EMBL/GenBank/DDBJ whole genome shotgun (WGS) entry which is preliminary data.</text>
</comment>
<dbReference type="EMBL" id="ANHZ02000004">
    <property type="protein sequence ID" value="EME37256.1"/>
    <property type="molecule type" value="Genomic_DNA"/>
</dbReference>
<dbReference type="Gene3D" id="1.10.10.10">
    <property type="entry name" value="Winged helix-like DNA-binding domain superfamily/Winged helix DNA-binding domain"/>
    <property type="match status" value="1"/>
</dbReference>
<keyword evidence="2" id="KW-0808">Transferase</keyword>
<dbReference type="RefSeq" id="WP_006213752.1">
    <property type="nucleotide sequence ID" value="NZ_ANHZ02000004.1"/>
</dbReference>
<keyword evidence="3" id="KW-1185">Reference proteome</keyword>
<dbReference type="InterPro" id="IPR036388">
    <property type="entry name" value="WH-like_DNA-bd_sf"/>
</dbReference>
<dbReference type="NCBIfam" id="TIGR00738">
    <property type="entry name" value="rrf2_super"/>
    <property type="match status" value="1"/>
</dbReference>
<dbReference type="InterPro" id="IPR030489">
    <property type="entry name" value="TR_Rrf2-type_CS"/>
</dbReference>
<dbReference type="Pfam" id="PF02082">
    <property type="entry name" value="Rrf2"/>
    <property type="match status" value="1"/>
</dbReference>
<dbReference type="PROSITE" id="PS51197">
    <property type="entry name" value="HTH_RRF2_2"/>
    <property type="match status" value="1"/>
</dbReference>
<dbReference type="GO" id="GO:0003700">
    <property type="term" value="F:DNA-binding transcription factor activity"/>
    <property type="evidence" value="ECO:0007669"/>
    <property type="project" value="TreeGrafter"/>
</dbReference>
<dbReference type="GO" id="GO:0005829">
    <property type="term" value="C:cytosol"/>
    <property type="evidence" value="ECO:0007669"/>
    <property type="project" value="TreeGrafter"/>
</dbReference>
<accession>M2XDS7</accession>
<dbReference type="PROSITE" id="PS01332">
    <property type="entry name" value="HTH_RRF2_1"/>
    <property type="match status" value="1"/>
</dbReference>
<dbReference type="SUPFAM" id="SSF46785">
    <property type="entry name" value="Winged helix' DNA-binding domain"/>
    <property type="match status" value="1"/>
</dbReference>
<organism evidence="2 3">
    <name type="scientific">Kocuria palustris PEL</name>
    <dbReference type="NCBI Taxonomy" id="1236550"/>
    <lineage>
        <taxon>Bacteria</taxon>
        <taxon>Bacillati</taxon>
        <taxon>Actinomycetota</taxon>
        <taxon>Actinomycetes</taxon>
        <taxon>Micrococcales</taxon>
        <taxon>Micrococcaceae</taxon>
        <taxon>Kocuria</taxon>
    </lineage>
</organism>
<dbReference type="AlphaFoldDB" id="M2XDS7"/>
<dbReference type="GO" id="GO:0016779">
    <property type="term" value="F:nucleotidyltransferase activity"/>
    <property type="evidence" value="ECO:0007669"/>
    <property type="project" value="UniProtKB-KW"/>
</dbReference>
<dbReference type="GO" id="GO:0003677">
    <property type="term" value="F:DNA binding"/>
    <property type="evidence" value="ECO:0007669"/>
    <property type="project" value="UniProtKB-KW"/>
</dbReference>
<keyword evidence="1" id="KW-0238">DNA-binding</keyword>
<proteinExistence type="predicted"/>